<keyword evidence="10" id="KW-0206">Cytoskeleton</keyword>
<protein>
    <submittedName>
        <fullName evidence="18">Unnamed protein product</fullName>
    </submittedName>
</protein>
<accession>A0A9W6WLX1</accession>
<dbReference type="PRINTS" id="PR00380">
    <property type="entry name" value="KINESINHEAVY"/>
</dbReference>
<dbReference type="PANTHER" id="PTHR47968">
    <property type="entry name" value="CENTROMERE PROTEIN E"/>
    <property type="match status" value="1"/>
</dbReference>
<evidence type="ECO:0000256" key="10">
    <source>
        <dbReference type="ARBA" id="ARBA00023212"/>
    </source>
</evidence>
<keyword evidence="5 13" id="KW-0547">Nucleotide-binding</keyword>
<evidence type="ECO:0000313" key="19">
    <source>
        <dbReference type="Proteomes" id="UP001165083"/>
    </source>
</evidence>
<evidence type="ECO:0000256" key="6">
    <source>
        <dbReference type="ARBA" id="ARBA00022771"/>
    </source>
</evidence>
<dbReference type="CDD" id="cd02249">
    <property type="entry name" value="ZZ"/>
    <property type="match status" value="1"/>
</dbReference>
<evidence type="ECO:0000256" key="9">
    <source>
        <dbReference type="ARBA" id="ARBA00023175"/>
    </source>
</evidence>
<dbReference type="Pfam" id="PF00569">
    <property type="entry name" value="ZZ"/>
    <property type="match status" value="1"/>
</dbReference>
<keyword evidence="19" id="KW-1185">Reference proteome</keyword>
<dbReference type="GO" id="GO:0008017">
    <property type="term" value="F:microtubule binding"/>
    <property type="evidence" value="ECO:0007669"/>
    <property type="project" value="InterPro"/>
</dbReference>
<feature type="region of interest" description="Disordered" evidence="15">
    <location>
        <begin position="1044"/>
        <end position="1086"/>
    </location>
</feature>
<dbReference type="InterPro" id="IPR027640">
    <property type="entry name" value="Kinesin-like_fam"/>
</dbReference>
<feature type="binding site" evidence="13">
    <location>
        <begin position="95"/>
        <end position="102"/>
    </location>
    <ligand>
        <name>ATP</name>
        <dbReference type="ChEBI" id="CHEBI:30616"/>
    </ligand>
</feature>
<keyword evidence="6 12" id="KW-0863">Zinc-finger</keyword>
<dbReference type="GO" id="GO:0007010">
    <property type="term" value="P:cytoskeleton organization"/>
    <property type="evidence" value="ECO:0007669"/>
    <property type="project" value="UniProtKB-ARBA"/>
</dbReference>
<dbReference type="SMART" id="SM00291">
    <property type="entry name" value="ZnF_ZZ"/>
    <property type="match status" value="1"/>
</dbReference>
<dbReference type="Proteomes" id="UP001165083">
    <property type="component" value="Unassembled WGS sequence"/>
</dbReference>
<evidence type="ECO:0000256" key="12">
    <source>
        <dbReference type="PROSITE-ProRule" id="PRU00228"/>
    </source>
</evidence>
<evidence type="ECO:0000256" key="5">
    <source>
        <dbReference type="ARBA" id="ARBA00022741"/>
    </source>
</evidence>
<keyword evidence="9 13" id="KW-0505">Motor protein</keyword>
<dbReference type="GO" id="GO:0005874">
    <property type="term" value="C:microtubule"/>
    <property type="evidence" value="ECO:0007669"/>
    <property type="project" value="UniProtKB-KW"/>
</dbReference>
<keyword evidence="14" id="KW-0175">Coiled coil</keyword>
<dbReference type="SUPFAM" id="SSF52540">
    <property type="entry name" value="P-loop containing nucleoside triphosphate hydrolases"/>
    <property type="match status" value="1"/>
</dbReference>
<dbReference type="InterPro" id="IPR036961">
    <property type="entry name" value="Kinesin_motor_dom_sf"/>
</dbReference>
<dbReference type="InterPro" id="IPR019821">
    <property type="entry name" value="Kinesin_motor_CS"/>
</dbReference>
<dbReference type="InterPro" id="IPR001752">
    <property type="entry name" value="Kinesin_motor_dom"/>
</dbReference>
<evidence type="ECO:0000256" key="2">
    <source>
        <dbReference type="ARBA" id="ARBA00022490"/>
    </source>
</evidence>
<dbReference type="FunFam" id="3.40.850.10:FF:000019">
    <property type="entry name" value="Kinesin-like protein KIN-5D"/>
    <property type="match status" value="1"/>
</dbReference>
<comment type="caution">
    <text evidence="18">The sequence shown here is derived from an EMBL/GenBank/DDBJ whole genome shotgun (WGS) entry which is preliminary data.</text>
</comment>
<dbReference type="OrthoDB" id="3176171at2759"/>
<dbReference type="PROSITE" id="PS50067">
    <property type="entry name" value="KINESIN_MOTOR_2"/>
    <property type="match status" value="1"/>
</dbReference>
<evidence type="ECO:0000256" key="15">
    <source>
        <dbReference type="SAM" id="MobiDB-lite"/>
    </source>
</evidence>
<evidence type="ECO:0000256" key="11">
    <source>
        <dbReference type="ARBA" id="ARBA00034704"/>
    </source>
</evidence>
<dbReference type="GO" id="GO:0005524">
    <property type="term" value="F:ATP binding"/>
    <property type="evidence" value="ECO:0007669"/>
    <property type="project" value="UniProtKB-UniRule"/>
</dbReference>
<keyword evidence="4" id="KW-0479">Metal-binding</keyword>
<evidence type="ECO:0000259" key="17">
    <source>
        <dbReference type="PROSITE" id="PS50135"/>
    </source>
</evidence>
<dbReference type="EMBL" id="BSXW01000010">
    <property type="protein sequence ID" value="GMF09424.1"/>
    <property type="molecule type" value="Genomic_DNA"/>
</dbReference>
<dbReference type="PANTHER" id="PTHR47968:SF17">
    <property type="entry name" value="KINESIN-LIKE PROTEIN"/>
    <property type="match status" value="1"/>
</dbReference>
<organism evidence="18 19">
    <name type="scientific">Phytophthora lilii</name>
    <dbReference type="NCBI Taxonomy" id="2077276"/>
    <lineage>
        <taxon>Eukaryota</taxon>
        <taxon>Sar</taxon>
        <taxon>Stramenopiles</taxon>
        <taxon>Oomycota</taxon>
        <taxon>Peronosporomycetes</taxon>
        <taxon>Peronosporales</taxon>
        <taxon>Peronosporaceae</taxon>
        <taxon>Phytophthora</taxon>
    </lineage>
</organism>
<proteinExistence type="inferred from homology"/>
<dbReference type="InterPro" id="IPR027417">
    <property type="entry name" value="P-loop_NTPase"/>
</dbReference>
<dbReference type="PROSITE" id="PS50135">
    <property type="entry name" value="ZF_ZZ_2"/>
    <property type="match status" value="1"/>
</dbReference>
<sequence>MGSAAETRAGIRVCARFRPQNKLELKHQAVECVRLEDGTAARVHSEARGVVDDHTFTFDQVFGTASSQLDVYEATAKPLVESALRGYNCTCFVYGQTGSGKTFSMEGVPGDAEYEGIIPRVMADIFDGIQNMQAELEFIVRVSYIEIYMEKIRDLLKPSSTNLNVRESRERGVWIAGATEVCCASVEEMQSVMSLGGANRVISSTRMNNESSRSHSVFIITIEQRNTATGSMKSGKLFLVDLAGSEKVGKTHAQGQTLKEAQHINKSLSALGSVMNALTSGHANTHIPYRDSKLTRLLQDSLGGNSETTLLVCASSSSYNSEETVSTLRFGTRAKNIKNKPKVNEERTVAEYKILVAEKDKRIATLESLLREAKDNGATEAVDETTAEQLKIFATKVEELEDDQASKVAEISSLEDRCVELEAKCNDLQEKERELSSIASRNEDFSKKLTFLESELEAKTKECEELNQMLARRRVKASALETPPLSTTSTVDSEASVQATIEEDSEMDPEKLTSVEIAPPSVPLPIERSRASSSVLENELLRQQLAAKAHELKICLERVDELTKELANSRTEYDAQIEELQDKLREYDNHVRGFGNEARDSIVSKTRMLRSVRGGSQSAYSRRSSSQDLTRASILSAATGRDSIGPTAPHNEWNLDDEVFPVAPIDMESKVVKRLIRNMPEKGREKISKWLGFVLEGRDIRSNFHPEISVEGINEELNRDMRRLIVPLLKNRQDLKVQSFVRTRYVRVSDLKITLDHKHKDEVRLEGTGGDATSDDGISEGTSSALSSSMMWAKDHLFYGPKTDASSPSVLHASRVLVPSKDRFTSEPIDLSASMTGSRSMLESSRTCAKLNRKPSLPFDSFGGSSSAPNSGGVFSRLRSKTGVGTTLLGDVKTRLNARYHKNHVHEEALCDGCGMSPIVGGKWKCNTCENYELCDACYAAGIHGYEISNELCRRIEQLAVQKHRLLGEYPELFELFRRHICHDNVIQFRRIVEWLCAIVSKARSTEIYHKMIVKSGLHPEIRARLVAQLGALASERSDISLKTEWVAEKTPEEEAADSDDSHGSDSIEPAPVELDGDKLSPTTAFNRPSVRLETLRMYLTDARSAQKGKKPAGSLSDLLDPSAKADPESADTAVQSSQPALRRTVSASDENEPVGQLPDLQRQRSLDLPSYGRQRVKSIARLNL</sequence>
<dbReference type="GO" id="GO:0008270">
    <property type="term" value="F:zinc ion binding"/>
    <property type="evidence" value="ECO:0007669"/>
    <property type="project" value="UniProtKB-KW"/>
</dbReference>
<evidence type="ECO:0000256" key="1">
    <source>
        <dbReference type="ARBA" id="ARBA00004245"/>
    </source>
</evidence>
<dbReference type="Gene3D" id="3.30.60.90">
    <property type="match status" value="1"/>
</dbReference>
<keyword evidence="3" id="KW-0493">Microtubule</keyword>
<keyword evidence="8 13" id="KW-0067">ATP-binding</keyword>
<dbReference type="InterPro" id="IPR043145">
    <property type="entry name" value="Znf_ZZ_sf"/>
</dbReference>
<evidence type="ECO:0000259" key="16">
    <source>
        <dbReference type="PROSITE" id="PS50067"/>
    </source>
</evidence>
<feature type="coiled-coil region" evidence="14">
    <location>
        <begin position="356"/>
        <end position="469"/>
    </location>
</feature>
<feature type="coiled-coil region" evidence="14">
    <location>
        <begin position="552"/>
        <end position="597"/>
    </location>
</feature>
<comment type="similarity">
    <text evidence="11">Belongs to the TRAFAC class myosin-kinesin ATPase superfamily. Kinesin family. KIN-5/BimC subfamily.</text>
</comment>
<dbReference type="CDD" id="cd01369">
    <property type="entry name" value="KISc_KHC_KIF5"/>
    <property type="match status" value="1"/>
</dbReference>
<feature type="domain" description="ZZ-type" evidence="17">
    <location>
        <begin position="906"/>
        <end position="969"/>
    </location>
</feature>
<evidence type="ECO:0000313" key="18">
    <source>
        <dbReference type="EMBL" id="GMF09424.1"/>
    </source>
</evidence>
<dbReference type="Gene3D" id="3.40.850.10">
    <property type="entry name" value="Kinesin motor domain"/>
    <property type="match status" value="1"/>
</dbReference>
<feature type="region of interest" description="Disordered" evidence="15">
    <location>
        <begin position="1104"/>
        <end position="1173"/>
    </location>
</feature>
<dbReference type="SUPFAM" id="SSF57850">
    <property type="entry name" value="RING/U-box"/>
    <property type="match status" value="1"/>
</dbReference>
<keyword evidence="7" id="KW-0862">Zinc</keyword>
<dbReference type="Pfam" id="PF00225">
    <property type="entry name" value="Kinesin"/>
    <property type="match status" value="1"/>
</dbReference>
<evidence type="ECO:0000256" key="7">
    <source>
        <dbReference type="ARBA" id="ARBA00022833"/>
    </source>
</evidence>
<evidence type="ECO:0000256" key="4">
    <source>
        <dbReference type="ARBA" id="ARBA00022723"/>
    </source>
</evidence>
<dbReference type="AlphaFoldDB" id="A0A9W6WLX1"/>
<dbReference type="GO" id="GO:0003777">
    <property type="term" value="F:microtubule motor activity"/>
    <property type="evidence" value="ECO:0007669"/>
    <property type="project" value="InterPro"/>
</dbReference>
<evidence type="ECO:0000256" key="8">
    <source>
        <dbReference type="ARBA" id="ARBA00022840"/>
    </source>
</evidence>
<feature type="domain" description="Kinesin motor" evidence="16">
    <location>
        <begin position="10"/>
        <end position="337"/>
    </location>
</feature>
<dbReference type="InterPro" id="IPR000433">
    <property type="entry name" value="Znf_ZZ"/>
</dbReference>
<dbReference type="PROSITE" id="PS00411">
    <property type="entry name" value="KINESIN_MOTOR_1"/>
    <property type="match status" value="1"/>
</dbReference>
<evidence type="ECO:0000256" key="14">
    <source>
        <dbReference type="SAM" id="Coils"/>
    </source>
</evidence>
<reference evidence="18" key="1">
    <citation type="submission" date="2023-04" db="EMBL/GenBank/DDBJ databases">
        <title>Phytophthora lilii NBRC 32176.</title>
        <authorList>
            <person name="Ichikawa N."/>
            <person name="Sato H."/>
            <person name="Tonouchi N."/>
        </authorList>
    </citation>
    <scope>NUCLEOTIDE SEQUENCE</scope>
    <source>
        <strain evidence="18">NBRC 32176</strain>
    </source>
</reference>
<gene>
    <name evidence="18" type="ORF">Plil01_000032600</name>
</gene>
<dbReference type="GO" id="GO:0007018">
    <property type="term" value="P:microtubule-based movement"/>
    <property type="evidence" value="ECO:0007669"/>
    <property type="project" value="InterPro"/>
</dbReference>
<name>A0A9W6WLX1_9STRA</name>
<comment type="subcellular location">
    <subcellularLocation>
        <location evidence="1">Cytoplasm</location>
        <location evidence="1">Cytoskeleton</location>
    </subcellularLocation>
</comment>
<keyword evidence="2" id="KW-0963">Cytoplasm</keyword>
<dbReference type="SMART" id="SM00129">
    <property type="entry name" value="KISc"/>
    <property type="match status" value="1"/>
</dbReference>
<evidence type="ECO:0000256" key="3">
    <source>
        <dbReference type="ARBA" id="ARBA00022701"/>
    </source>
</evidence>
<feature type="compositionally biased region" description="Basic and acidic residues" evidence="15">
    <location>
        <begin position="1044"/>
        <end position="1053"/>
    </location>
</feature>
<evidence type="ECO:0000256" key="13">
    <source>
        <dbReference type="PROSITE-ProRule" id="PRU00283"/>
    </source>
</evidence>